<keyword evidence="3" id="KW-1185">Reference proteome</keyword>
<reference evidence="2 3" key="1">
    <citation type="submission" date="2021-06" db="EMBL/GenBank/DDBJ databases">
        <authorList>
            <person name="Palmer J.M."/>
        </authorList>
    </citation>
    <scope>NUCLEOTIDE SEQUENCE [LARGE SCALE GENOMIC DNA]</scope>
    <source>
        <strain evidence="2 3">XC_2019</strain>
        <tissue evidence="2">Muscle</tissue>
    </source>
</reference>
<dbReference type="InterPro" id="IPR056617">
    <property type="entry name" value="MAP1B/S_N"/>
</dbReference>
<gene>
    <name evidence="2" type="ORF">XENOCAPTIV_021701</name>
</gene>
<proteinExistence type="predicted"/>
<dbReference type="Proteomes" id="UP001434883">
    <property type="component" value="Unassembled WGS sequence"/>
</dbReference>
<dbReference type="Pfam" id="PF23415">
    <property type="entry name" value="MAPB1_N"/>
    <property type="match status" value="1"/>
</dbReference>
<sequence length="135" mass="15074">MAAQRGGGPGSSQPAAAADHSVLVVVGSLQPSGLLELVLRQIEAGVRCWQVGLDVPVLDQQLKLFVSRHSAFLSEDVRGEEHQRSMMLHWKWFRADPQTHPTMKRSYMVVDVVTYEVERQQEAVNRSEIFCSAES</sequence>
<organism evidence="2 3">
    <name type="scientific">Xenoophorus captivus</name>
    <dbReference type="NCBI Taxonomy" id="1517983"/>
    <lineage>
        <taxon>Eukaryota</taxon>
        <taxon>Metazoa</taxon>
        <taxon>Chordata</taxon>
        <taxon>Craniata</taxon>
        <taxon>Vertebrata</taxon>
        <taxon>Euteleostomi</taxon>
        <taxon>Actinopterygii</taxon>
        <taxon>Neopterygii</taxon>
        <taxon>Teleostei</taxon>
        <taxon>Neoteleostei</taxon>
        <taxon>Acanthomorphata</taxon>
        <taxon>Ovalentaria</taxon>
        <taxon>Atherinomorphae</taxon>
        <taxon>Cyprinodontiformes</taxon>
        <taxon>Goodeidae</taxon>
        <taxon>Xenoophorus</taxon>
    </lineage>
</organism>
<evidence type="ECO:0000313" key="3">
    <source>
        <dbReference type="Proteomes" id="UP001434883"/>
    </source>
</evidence>
<dbReference type="PANTHER" id="PTHR13843">
    <property type="entry name" value="MICROTUBULE-ASSOCIATED PROTEIN"/>
    <property type="match status" value="1"/>
</dbReference>
<accession>A0ABV0R9W5</accession>
<name>A0ABV0R9W5_9TELE</name>
<protein>
    <recommendedName>
        <fullName evidence="1">Microtubule-associated protein 1B/S N-terminal domain-containing protein</fullName>
    </recommendedName>
</protein>
<dbReference type="InterPro" id="IPR026074">
    <property type="entry name" value="MAP1"/>
</dbReference>
<dbReference type="EMBL" id="JAHRIN010038376">
    <property type="protein sequence ID" value="MEQ2204949.1"/>
    <property type="molecule type" value="Genomic_DNA"/>
</dbReference>
<feature type="domain" description="Microtubule-associated protein 1B/S N-terminal" evidence="1">
    <location>
        <begin position="22"/>
        <end position="81"/>
    </location>
</feature>
<comment type="caution">
    <text evidence="2">The sequence shown here is derived from an EMBL/GenBank/DDBJ whole genome shotgun (WGS) entry which is preliminary data.</text>
</comment>
<evidence type="ECO:0000259" key="1">
    <source>
        <dbReference type="Pfam" id="PF23415"/>
    </source>
</evidence>
<dbReference type="PANTHER" id="PTHR13843:SF11">
    <property type="entry name" value="MICROTUBULE-ASSOCIATED PROTEIN 1S"/>
    <property type="match status" value="1"/>
</dbReference>
<evidence type="ECO:0000313" key="2">
    <source>
        <dbReference type="EMBL" id="MEQ2204949.1"/>
    </source>
</evidence>